<organism evidence="1 2">
    <name type="scientific">Penicillium angulare</name>
    <dbReference type="NCBI Taxonomy" id="116970"/>
    <lineage>
        <taxon>Eukaryota</taxon>
        <taxon>Fungi</taxon>
        <taxon>Dikarya</taxon>
        <taxon>Ascomycota</taxon>
        <taxon>Pezizomycotina</taxon>
        <taxon>Eurotiomycetes</taxon>
        <taxon>Eurotiomycetidae</taxon>
        <taxon>Eurotiales</taxon>
        <taxon>Aspergillaceae</taxon>
        <taxon>Penicillium</taxon>
    </lineage>
</organism>
<evidence type="ECO:0000313" key="1">
    <source>
        <dbReference type="EMBL" id="KAJ5093455.1"/>
    </source>
</evidence>
<reference evidence="1" key="2">
    <citation type="journal article" date="2023" name="IMA Fungus">
        <title>Comparative genomic study of the Penicillium genus elucidates a diverse pangenome and 15 lateral gene transfer events.</title>
        <authorList>
            <person name="Petersen C."/>
            <person name="Sorensen T."/>
            <person name="Nielsen M.R."/>
            <person name="Sondergaard T.E."/>
            <person name="Sorensen J.L."/>
            <person name="Fitzpatrick D.A."/>
            <person name="Frisvad J.C."/>
            <person name="Nielsen K.L."/>
        </authorList>
    </citation>
    <scope>NUCLEOTIDE SEQUENCE</scope>
    <source>
        <strain evidence="1">IBT 30069</strain>
    </source>
</reference>
<evidence type="ECO:0008006" key="3">
    <source>
        <dbReference type="Google" id="ProtNLM"/>
    </source>
</evidence>
<dbReference type="EMBL" id="JAPQKH010000006">
    <property type="protein sequence ID" value="KAJ5093455.1"/>
    <property type="molecule type" value="Genomic_DNA"/>
</dbReference>
<gene>
    <name evidence="1" type="ORF">N7456_009316</name>
</gene>
<keyword evidence="2" id="KW-1185">Reference proteome</keyword>
<accession>A0A9W9F4F3</accession>
<dbReference type="OrthoDB" id="5427059at2759"/>
<proteinExistence type="predicted"/>
<protein>
    <recommendedName>
        <fullName evidence="3">F-box domain-containing protein</fullName>
    </recommendedName>
</protein>
<comment type="caution">
    <text evidence="1">The sequence shown here is derived from an EMBL/GenBank/DDBJ whole genome shotgun (WGS) entry which is preliminary data.</text>
</comment>
<dbReference type="AlphaFoldDB" id="A0A9W9F4F3"/>
<dbReference type="Proteomes" id="UP001149165">
    <property type="component" value="Unassembled WGS sequence"/>
</dbReference>
<evidence type="ECO:0000313" key="2">
    <source>
        <dbReference type="Proteomes" id="UP001149165"/>
    </source>
</evidence>
<reference evidence="1" key="1">
    <citation type="submission" date="2022-11" db="EMBL/GenBank/DDBJ databases">
        <authorList>
            <person name="Petersen C."/>
        </authorList>
    </citation>
    <scope>NUCLEOTIDE SEQUENCE</scope>
    <source>
        <strain evidence="1">IBT 30069</strain>
    </source>
</reference>
<name>A0A9W9F4F3_9EURO</name>
<sequence length="463" mass="54241">MVGFIVHSPDQFTYIFSQGKPTIESLPTDIIVLILFQIPDIPSVRSLVRASPIWHHVYLAVRQRILRFHLNQEFESLAIDPAEAITALRSQGLYLRTYREEAIALLDAWRRHQEIAELALTPSIRVDQPRDFEEVIDLLHYCRQLRFFLEDFSINAICPQWMSSTQWNDNLPLRLSQTEQTRFMRAVCRLQIHTNIFGPALKNPYTVSRAADYRNFWQGFCPRDQMEPAYQLFHGAMPTWEYDEIASLVPYFEDKYRAICSEIDADLRKLWELPCPPHLGHPSGTSGISVHGRDREPRPSLEEYLTAPNYPLYVYDISESSSMFDMESQLVIFGPKFLYCVLHMTYTLRRDYILKNYTTGRGGWAFADIDHNYRSRLPFIYPADRHDTHDYKLLWSTLSPTEQPSGVWKRLNLPKLGRDADLSLREALVDRHGRSPSWAWAYAIWDMKRVRMWETPPRHVTPA</sequence>